<protein>
    <submittedName>
        <fullName evidence="1">Uncharacterized protein</fullName>
    </submittedName>
</protein>
<proteinExistence type="predicted"/>
<accession>A0A645CUX0</accession>
<dbReference type="AlphaFoldDB" id="A0A645CUX0"/>
<sequence length="48" mass="5466">MLVGIRLKASGNLSLRSSYPITEEYLKKYIQSGTVWSYNEVKKNSNAK</sequence>
<gene>
    <name evidence="1" type="ORF">SDC9_127767</name>
</gene>
<name>A0A645CUX0_9ZZZZ</name>
<comment type="caution">
    <text evidence="1">The sequence shown here is derived from an EMBL/GenBank/DDBJ whole genome shotgun (WGS) entry which is preliminary data.</text>
</comment>
<organism evidence="1">
    <name type="scientific">bioreactor metagenome</name>
    <dbReference type="NCBI Taxonomy" id="1076179"/>
    <lineage>
        <taxon>unclassified sequences</taxon>
        <taxon>metagenomes</taxon>
        <taxon>ecological metagenomes</taxon>
    </lineage>
</organism>
<dbReference type="EMBL" id="VSSQ01030256">
    <property type="protein sequence ID" value="MPM80717.1"/>
    <property type="molecule type" value="Genomic_DNA"/>
</dbReference>
<evidence type="ECO:0000313" key="1">
    <source>
        <dbReference type="EMBL" id="MPM80717.1"/>
    </source>
</evidence>
<reference evidence="1" key="1">
    <citation type="submission" date="2019-08" db="EMBL/GenBank/DDBJ databases">
        <authorList>
            <person name="Kucharzyk K."/>
            <person name="Murdoch R.W."/>
            <person name="Higgins S."/>
            <person name="Loffler F."/>
        </authorList>
    </citation>
    <scope>NUCLEOTIDE SEQUENCE</scope>
</reference>